<dbReference type="RefSeq" id="WP_016138085.1">
    <property type="nucleotide sequence ID" value="NZ_KB976986.1"/>
</dbReference>
<dbReference type="EMBL" id="APQJ01000007">
    <property type="protein sequence ID" value="EOQ63573.1"/>
    <property type="molecule type" value="Genomic_DNA"/>
</dbReference>
<feature type="compositionally biased region" description="Acidic residues" evidence="1">
    <location>
        <begin position="186"/>
        <end position="205"/>
    </location>
</feature>
<sequence length="205" mass="23875">MECRHPSDFEPQLTDEVISFFAQHMLNIYRDILYLLSTEDDSNYGRGTSIFDRTRNRFLNLIMTRQCPVDVHLVNGSLKFIFQIGSATIRFLKDDFENPKKKKYFMQQLHSMSLFPLDDQQPHYWRFILNEPKTLDDEPLVIFVGYNLANEVVAYWDSSSIAGLNHIHLIEPETPKPVELGSPLVEDPDMDNEKEDDDDSEAVNN</sequence>
<evidence type="ECO:0000256" key="1">
    <source>
        <dbReference type="SAM" id="MobiDB-lite"/>
    </source>
</evidence>
<organism evidence="2 3">
    <name type="scientific">Acinetobacter calcoaceticus ANC 3811</name>
    <dbReference type="NCBI Taxonomy" id="1217690"/>
    <lineage>
        <taxon>Bacteria</taxon>
        <taxon>Pseudomonadati</taxon>
        <taxon>Pseudomonadota</taxon>
        <taxon>Gammaproteobacteria</taxon>
        <taxon>Moraxellales</taxon>
        <taxon>Moraxellaceae</taxon>
        <taxon>Acinetobacter</taxon>
        <taxon>Acinetobacter calcoaceticus/baumannii complex</taxon>
    </lineage>
</organism>
<dbReference type="PATRIC" id="fig|1217690.3.peg.1180"/>
<reference evidence="2 3" key="1">
    <citation type="submission" date="2013-02" db="EMBL/GenBank/DDBJ databases">
        <title>The Genome Sequence of Acinetobacter sp. ANC 3811.</title>
        <authorList>
            <consortium name="The Broad Institute Genome Sequencing Platform"/>
            <consortium name="The Broad Institute Genome Sequencing Center for Infectious Disease"/>
            <person name="Cerqueira G."/>
            <person name="Feldgarden M."/>
            <person name="Courvalin P."/>
            <person name="Perichon B."/>
            <person name="Grillot-Courvalin C."/>
            <person name="Clermont D."/>
            <person name="Rocha E."/>
            <person name="Yoon E.-J."/>
            <person name="Nemec A."/>
            <person name="Walker B."/>
            <person name="Young S.K."/>
            <person name="Zeng Q."/>
            <person name="Gargeya S."/>
            <person name="Fitzgerald M."/>
            <person name="Haas B."/>
            <person name="Abouelleil A."/>
            <person name="Alvarado L."/>
            <person name="Arachchi H.M."/>
            <person name="Berlin A.M."/>
            <person name="Chapman S.B."/>
            <person name="Dewar J."/>
            <person name="Goldberg J."/>
            <person name="Griggs A."/>
            <person name="Gujja S."/>
            <person name="Hansen M."/>
            <person name="Howarth C."/>
            <person name="Imamovic A."/>
            <person name="Larimer J."/>
            <person name="McCowan C."/>
            <person name="Murphy C."/>
            <person name="Neiman D."/>
            <person name="Pearson M."/>
            <person name="Priest M."/>
            <person name="Roberts A."/>
            <person name="Saif S."/>
            <person name="Shea T."/>
            <person name="Sisk P."/>
            <person name="Sykes S."/>
            <person name="Wortman J."/>
            <person name="Nusbaum C."/>
            <person name="Birren B."/>
        </authorList>
    </citation>
    <scope>NUCLEOTIDE SEQUENCE [LARGE SCALE GENOMIC DNA]</scope>
    <source>
        <strain evidence="2 3">ANC 3811</strain>
    </source>
</reference>
<dbReference type="HOGENOM" id="CLU_094211_0_0_6"/>
<evidence type="ECO:0000313" key="2">
    <source>
        <dbReference type="EMBL" id="EOQ63573.1"/>
    </source>
</evidence>
<dbReference type="AlphaFoldDB" id="R8Y2G1"/>
<comment type="caution">
    <text evidence="2">The sequence shown here is derived from an EMBL/GenBank/DDBJ whole genome shotgun (WGS) entry which is preliminary data.</text>
</comment>
<evidence type="ECO:0000313" key="3">
    <source>
        <dbReference type="Proteomes" id="UP000014041"/>
    </source>
</evidence>
<protein>
    <submittedName>
        <fullName evidence="2">Uncharacterized protein</fullName>
    </submittedName>
</protein>
<accession>R8Y2G1</accession>
<name>R8Y2G1_ACICA</name>
<gene>
    <name evidence="2" type="ORF">F935_01202</name>
</gene>
<proteinExistence type="predicted"/>
<feature type="region of interest" description="Disordered" evidence="1">
    <location>
        <begin position="174"/>
        <end position="205"/>
    </location>
</feature>
<dbReference type="Proteomes" id="UP000014041">
    <property type="component" value="Unassembled WGS sequence"/>
</dbReference>